<name>A0A1C6VBM4_9ACTN</name>
<accession>A0A1C6VBM4</accession>
<feature type="compositionally biased region" description="Low complexity" evidence="1">
    <location>
        <begin position="325"/>
        <end position="340"/>
    </location>
</feature>
<organism evidence="2 3">
    <name type="scientific">Micromonospora yangpuensis</name>
    <dbReference type="NCBI Taxonomy" id="683228"/>
    <lineage>
        <taxon>Bacteria</taxon>
        <taxon>Bacillati</taxon>
        <taxon>Actinomycetota</taxon>
        <taxon>Actinomycetes</taxon>
        <taxon>Micromonosporales</taxon>
        <taxon>Micromonosporaceae</taxon>
        <taxon>Micromonospora</taxon>
    </lineage>
</organism>
<feature type="region of interest" description="Disordered" evidence="1">
    <location>
        <begin position="260"/>
        <end position="283"/>
    </location>
</feature>
<feature type="region of interest" description="Disordered" evidence="1">
    <location>
        <begin position="325"/>
        <end position="350"/>
    </location>
</feature>
<gene>
    <name evidence="2" type="ORF">GA0070617_5283</name>
</gene>
<keyword evidence="3" id="KW-1185">Reference proteome</keyword>
<dbReference type="AlphaFoldDB" id="A0A1C6VBM4"/>
<dbReference type="STRING" id="683228.GA0070617_5283"/>
<dbReference type="EMBL" id="FMIA01000002">
    <property type="protein sequence ID" value="SCL63729.1"/>
    <property type="molecule type" value="Genomic_DNA"/>
</dbReference>
<reference evidence="2 3" key="1">
    <citation type="submission" date="2016-06" db="EMBL/GenBank/DDBJ databases">
        <authorList>
            <person name="Kjaerup R.B."/>
            <person name="Dalgaard T.S."/>
            <person name="Juul-Madsen H.R."/>
        </authorList>
    </citation>
    <scope>NUCLEOTIDE SEQUENCE [LARGE SCALE GENOMIC DNA]</scope>
    <source>
        <strain evidence="2 3">DSM 45577</strain>
    </source>
</reference>
<evidence type="ECO:0000313" key="2">
    <source>
        <dbReference type="EMBL" id="SCL63729.1"/>
    </source>
</evidence>
<protein>
    <submittedName>
        <fullName evidence="2">Uncharacterized protein</fullName>
    </submittedName>
</protein>
<sequence>MDVAAGVATVTLGGPVRAEPCGVPARRVVMPNNPESQRWANIHAAVEHHFANRFGQPPSAKVPVNGIVVDLSRALSNIRRKGYPEACPVETRDLIELYRDMGAFPKGSGRRGESGWADVRAAVEYHVANHFGQPPSTKVPVGDIEVNLSKALSNIRQHGFPEACPAETRDLIELYRDTGAFSRGGSARRGESGWADVRAAVEYHVANLFGQPPSKRVPVGDMEVNLSQALSDIRRHGFPEACPVATSDLIEFQSAVGAFGRGPAGSMPKRQPQPQPQPVPEMDLDPELVQGLGVSGLSAWPGQAGGVATVAALVLPAAGSQHAPAGYAPSGYAPYDPAPGSSSNNGRSRH</sequence>
<dbReference type="Proteomes" id="UP000198937">
    <property type="component" value="Unassembled WGS sequence"/>
</dbReference>
<evidence type="ECO:0000256" key="1">
    <source>
        <dbReference type="SAM" id="MobiDB-lite"/>
    </source>
</evidence>
<proteinExistence type="predicted"/>
<feature type="compositionally biased region" description="Polar residues" evidence="1">
    <location>
        <begin position="341"/>
        <end position="350"/>
    </location>
</feature>
<evidence type="ECO:0000313" key="3">
    <source>
        <dbReference type="Proteomes" id="UP000198937"/>
    </source>
</evidence>